<dbReference type="AlphaFoldDB" id="A0A7W8FU56"/>
<evidence type="ECO:0000313" key="6">
    <source>
        <dbReference type="Proteomes" id="UP000539953"/>
    </source>
</evidence>
<evidence type="ECO:0000256" key="1">
    <source>
        <dbReference type="ARBA" id="ARBA00023015"/>
    </source>
</evidence>
<protein>
    <submittedName>
        <fullName evidence="5">DeoR/GlpR family transcriptional regulator of sugar metabolism</fullName>
    </submittedName>
</protein>
<dbReference type="PANTHER" id="PTHR30363:SF44">
    <property type="entry name" value="AGA OPERON TRANSCRIPTIONAL REPRESSOR-RELATED"/>
    <property type="match status" value="1"/>
</dbReference>
<dbReference type="Proteomes" id="UP000539953">
    <property type="component" value="Unassembled WGS sequence"/>
</dbReference>
<dbReference type="InterPro" id="IPR050313">
    <property type="entry name" value="Carb_Metab_HTH_regulators"/>
</dbReference>
<dbReference type="PROSITE" id="PS51000">
    <property type="entry name" value="HTH_DEOR_2"/>
    <property type="match status" value="1"/>
</dbReference>
<dbReference type="Gene3D" id="1.10.10.10">
    <property type="entry name" value="Winged helix-like DNA-binding domain superfamily/Winged helix DNA-binding domain"/>
    <property type="match status" value="1"/>
</dbReference>
<dbReference type="InterPro" id="IPR036388">
    <property type="entry name" value="WH-like_DNA-bd_sf"/>
</dbReference>
<evidence type="ECO:0000256" key="3">
    <source>
        <dbReference type="ARBA" id="ARBA00023163"/>
    </source>
</evidence>
<dbReference type="SUPFAM" id="SSF46785">
    <property type="entry name" value="Winged helix' DNA-binding domain"/>
    <property type="match status" value="1"/>
</dbReference>
<dbReference type="PRINTS" id="PR00037">
    <property type="entry name" value="HTHLACR"/>
</dbReference>
<dbReference type="GO" id="GO:0003677">
    <property type="term" value="F:DNA binding"/>
    <property type="evidence" value="ECO:0007669"/>
    <property type="project" value="UniProtKB-KW"/>
</dbReference>
<name>A0A7W8FU56_9FIRM</name>
<dbReference type="GO" id="GO:0003700">
    <property type="term" value="F:DNA-binding transcription factor activity"/>
    <property type="evidence" value="ECO:0007669"/>
    <property type="project" value="InterPro"/>
</dbReference>
<dbReference type="InterPro" id="IPR001034">
    <property type="entry name" value="DeoR_HTH"/>
</dbReference>
<dbReference type="SMART" id="SM01134">
    <property type="entry name" value="DeoRC"/>
    <property type="match status" value="1"/>
</dbReference>
<comment type="caution">
    <text evidence="5">The sequence shown here is derived from an EMBL/GenBank/DDBJ whole genome shotgun (WGS) entry which is preliminary data.</text>
</comment>
<gene>
    <name evidence="5" type="ORF">HNQ47_000247</name>
</gene>
<keyword evidence="2" id="KW-0238">DNA-binding</keyword>
<keyword evidence="1" id="KW-0805">Transcription regulation</keyword>
<dbReference type="PANTHER" id="PTHR30363">
    <property type="entry name" value="HTH-TYPE TRANSCRIPTIONAL REGULATOR SRLR-RELATED"/>
    <property type="match status" value="1"/>
</dbReference>
<sequence length="253" mass="28840">MANHRIDEMQQYIHDQGKVTVSELSQKWNITQETVRRDLDKLEAVGMVTRVHGGAIWNESIRFEGVYFYHRQKRNLEAKRKLAVSAAEVIRPYTILFADASSTVLEAMRLIQDDPDMIVVTNSAELFLDPANIKMHVISTGGIFNNNSMSFQGEVTKNAIRNFNAKLAVIGCKGLIRSQGVLDSYEGETEIKKEMLKHADRVMLMADHTKFDQTAFIKLSSFAQIDYLVTDCRPSDEWVDILEAEHVQLIYPE</sequence>
<accession>A0A7W8FU56</accession>
<dbReference type="InterPro" id="IPR036390">
    <property type="entry name" value="WH_DNA-bd_sf"/>
</dbReference>
<dbReference type="Pfam" id="PF08220">
    <property type="entry name" value="HTH_DeoR"/>
    <property type="match status" value="1"/>
</dbReference>
<evidence type="ECO:0000313" key="5">
    <source>
        <dbReference type="EMBL" id="MBB5182244.1"/>
    </source>
</evidence>
<organism evidence="5 6">
    <name type="scientific">Catenisphaera adipataccumulans</name>
    <dbReference type="NCBI Taxonomy" id="700500"/>
    <lineage>
        <taxon>Bacteria</taxon>
        <taxon>Bacillati</taxon>
        <taxon>Bacillota</taxon>
        <taxon>Erysipelotrichia</taxon>
        <taxon>Erysipelotrichales</taxon>
        <taxon>Erysipelotrichaceae</taxon>
        <taxon>Catenisphaera</taxon>
    </lineage>
</organism>
<dbReference type="Pfam" id="PF00455">
    <property type="entry name" value="DeoRC"/>
    <property type="match status" value="1"/>
</dbReference>
<dbReference type="InterPro" id="IPR018356">
    <property type="entry name" value="Tscrpt_reg_HTH_DeoR_CS"/>
</dbReference>
<dbReference type="RefSeq" id="WP_183326729.1">
    <property type="nucleotide sequence ID" value="NZ_JACHHK010000001.1"/>
</dbReference>
<dbReference type="PROSITE" id="PS00894">
    <property type="entry name" value="HTH_DEOR_1"/>
    <property type="match status" value="1"/>
</dbReference>
<feature type="domain" description="HTH deoR-type" evidence="4">
    <location>
        <begin position="2"/>
        <end position="57"/>
    </location>
</feature>
<keyword evidence="6" id="KW-1185">Reference proteome</keyword>
<keyword evidence="3" id="KW-0804">Transcription</keyword>
<dbReference type="EMBL" id="JACHHK010000001">
    <property type="protein sequence ID" value="MBB5182244.1"/>
    <property type="molecule type" value="Genomic_DNA"/>
</dbReference>
<dbReference type="InterPro" id="IPR037171">
    <property type="entry name" value="NagB/RpiA_transferase-like"/>
</dbReference>
<dbReference type="SMART" id="SM00420">
    <property type="entry name" value="HTH_DEOR"/>
    <property type="match status" value="1"/>
</dbReference>
<evidence type="ECO:0000259" key="4">
    <source>
        <dbReference type="PROSITE" id="PS51000"/>
    </source>
</evidence>
<dbReference type="InterPro" id="IPR014036">
    <property type="entry name" value="DeoR-like_C"/>
</dbReference>
<proteinExistence type="predicted"/>
<reference evidence="5 6" key="1">
    <citation type="submission" date="2020-08" db="EMBL/GenBank/DDBJ databases">
        <title>Genomic Encyclopedia of Type Strains, Phase IV (KMG-IV): sequencing the most valuable type-strain genomes for metagenomic binning, comparative biology and taxonomic classification.</title>
        <authorList>
            <person name="Goeker M."/>
        </authorList>
    </citation>
    <scope>NUCLEOTIDE SEQUENCE [LARGE SCALE GENOMIC DNA]</scope>
    <source>
        <strain evidence="5 6">DSM 25799</strain>
    </source>
</reference>
<dbReference type="SUPFAM" id="SSF100950">
    <property type="entry name" value="NagB/RpiA/CoA transferase-like"/>
    <property type="match status" value="1"/>
</dbReference>
<evidence type="ECO:0000256" key="2">
    <source>
        <dbReference type="ARBA" id="ARBA00023125"/>
    </source>
</evidence>